<dbReference type="Proteomes" id="UP000242222">
    <property type="component" value="Unassembled WGS sequence"/>
</dbReference>
<sequence length="243" mass="27803">MDIINYLSLFWFTAILVSFLNCIIYRYVTVESCHLREFIKSSHCDYCKEKINIQYILPIIGYLLSTGKCKNCSKIIPLYYLMSECILALMALYVYYKFSLYGVGFYYLVMVLISITYIDIKKNIIPLIFTIPLALSGIIFMSLKYHSMSYIYGAMCGFFLVTFTMLFVSYIRKENVIAGGDIALITSAGSWLGIVNMPMFIILTSILFIVHALPFRLRGSIYTPMGPSISLGFLLCLALHLLY</sequence>
<evidence type="ECO:0000256" key="10">
    <source>
        <dbReference type="SAM" id="Phobius"/>
    </source>
</evidence>
<dbReference type="InterPro" id="IPR014032">
    <property type="entry name" value="Peptidase_A24A_bac"/>
</dbReference>
<keyword evidence="9 13" id="KW-0808">Transferase</keyword>
<name>A0A1I4W5K2_9GAMM</name>
<evidence type="ECO:0000313" key="14">
    <source>
        <dbReference type="Proteomes" id="UP000242222"/>
    </source>
</evidence>
<keyword evidence="9 13" id="KW-0489">Methyltransferase</keyword>
<accession>A0A1I4W5K2</accession>
<dbReference type="STRING" id="1367852.SAMN05216516_102285"/>
<keyword evidence="7 10" id="KW-0472">Membrane</keyword>
<dbReference type="PANTHER" id="PTHR30487">
    <property type="entry name" value="TYPE 4 PREPILIN-LIKE PROTEINS LEADER PEPTIDE-PROCESSING ENZYME"/>
    <property type="match status" value="1"/>
</dbReference>
<dbReference type="InterPro" id="IPR000045">
    <property type="entry name" value="Prepilin_IV_endopep_pep"/>
</dbReference>
<reference evidence="14" key="1">
    <citation type="submission" date="2016-10" db="EMBL/GenBank/DDBJ databases">
        <authorList>
            <person name="Varghese N."/>
            <person name="Submissions S."/>
        </authorList>
    </citation>
    <scope>NUCLEOTIDE SEQUENCE [LARGE SCALE GENOMIC DNA]</scope>
    <source>
        <strain evidence="14">N6PO6</strain>
    </source>
</reference>
<comment type="subcellular location">
    <subcellularLocation>
        <location evidence="1">Cell inner membrane</location>
        <topology evidence="1">Multi-pass membrane protein</topology>
    </subcellularLocation>
    <subcellularLocation>
        <location evidence="9">Cell membrane</location>
        <topology evidence="9">Multi-pass membrane protein</topology>
    </subcellularLocation>
</comment>
<dbReference type="GO" id="GO:0032259">
    <property type="term" value="P:methylation"/>
    <property type="evidence" value="ECO:0007669"/>
    <property type="project" value="UniProtKB-KW"/>
</dbReference>
<comment type="catalytic activity">
    <reaction evidence="9">
        <text>Typically cleaves a -Gly-|-Phe- bond to release an N-terminal, basic peptide of 5-8 residues from type IV prepilin, and then N-methylates the new N-terminal amino group, the methyl donor being S-adenosyl-L-methionine.</text>
        <dbReference type="EC" id="3.4.23.43"/>
    </reaction>
</comment>
<evidence type="ECO:0000256" key="5">
    <source>
        <dbReference type="ARBA" id="ARBA00022692"/>
    </source>
</evidence>
<dbReference type="Gene3D" id="1.20.120.1220">
    <property type="match status" value="1"/>
</dbReference>
<dbReference type="InterPro" id="IPR010627">
    <property type="entry name" value="Prepilin_pept_A24_N"/>
</dbReference>
<evidence type="ECO:0000256" key="7">
    <source>
        <dbReference type="ARBA" id="ARBA00023136"/>
    </source>
</evidence>
<evidence type="ECO:0000259" key="11">
    <source>
        <dbReference type="Pfam" id="PF01478"/>
    </source>
</evidence>
<dbReference type="EC" id="3.4.23.43" evidence="9"/>
<keyword evidence="14" id="KW-1185">Reference proteome</keyword>
<comment type="function">
    <text evidence="9">Plays an essential role in type IV pili and type II pseudopili formation by proteolytically removing the leader sequence from substrate proteins and subsequently monomethylating the alpha-amino group of the newly exposed N-terminal phenylalanine.</text>
</comment>
<evidence type="ECO:0000256" key="8">
    <source>
        <dbReference type="RuleBase" id="RU003793"/>
    </source>
</evidence>
<keyword evidence="9" id="KW-0645">Protease</keyword>
<keyword evidence="6 10" id="KW-1133">Transmembrane helix</keyword>
<feature type="transmembrane region" description="Helical" evidence="10">
    <location>
        <begin position="6"/>
        <end position="28"/>
    </location>
</feature>
<keyword evidence="3" id="KW-1003">Cell membrane</keyword>
<feature type="transmembrane region" description="Helical" evidence="10">
    <location>
        <begin position="125"/>
        <end position="143"/>
    </location>
</feature>
<dbReference type="GO" id="GO:0004190">
    <property type="term" value="F:aspartic-type endopeptidase activity"/>
    <property type="evidence" value="ECO:0007669"/>
    <property type="project" value="UniProtKB-EC"/>
</dbReference>
<feature type="domain" description="Prepilin peptidase A24 N-terminal" evidence="12">
    <location>
        <begin position="13"/>
        <end position="98"/>
    </location>
</feature>
<evidence type="ECO:0000256" key="3">
    <source>
        <dbReference type="ARBA" id="ARBA00022475"/>
    </source>
</evidence>
<evidence type="ECO:0000256" key="1">
    <source>
        <dbReference type="ARBA" id="ARBA00004429"/>
    </source>
</evidence>
<feature type="transmembrane region" description="Helical" evidence="10">
    <location>
        <begin position="221"/>
        <end position="242"/>
    </location>
</feature>
<dbReference type="EMBL" id="FOVC01000002">
    <property type="protein sequence ID" value="SFN08446.1"/>
    <property type="molecule type" value="Genomic_DNA"/>
</dbReference>
<keyword evidence="5 9" id="KW-0812">Transmembrane</keyword>
<dbReference type="RefSeq" id="WP_092875706.1">
    <property type="nucleotide sequence ID" value="NZ_FOVC01000002.1"/>
</dbReference>
<evidence type="ECO:0000256" key="2">
    <source>
        <dbReference type="ARBA" id="ARBA00005801"/>
    </source>
</evidence>
<organism evidence="13 14">
    <name type="scientific">Izhakiella capsodis</name>
    <dbReference type="NCBI Taxonomy" id="1367852"/>
    <lineage>
        <taxon>Bacteria</taxon>
        <taxon>Pseudomonadati</taxon>
        <taxon>Pseudomonadota</taxon>
        <taxon>Gammaproteobacteria</taxon>
        <taxon>Enterobacterales</taxon>
        <taxon>Erwiniaceae</taxon>
        <taxon>Izhakiella</taxon>
    </lineage>
</organism>
<evidence type="ECO:0000259" key="12">
    <source>
        <dbReference type="Pfam" id="PF06750"/>
    </source>
</evidence>
<evidence type="ECO:0000256" key="6">
    <source>
        <dbReference type="ARBA" id="ARBA00022989"/>
    </source>
</evidence>
<keyword evidence="9" id="KW-0378">Hydrolase</keyword>
<dbReference type="GO" id="GO:0006465">
    <property type="term" value="P:signal peptide processing"/>
    <property type="evidence" value="ECO:0007669"/>
    <property type="project" value="TreeGrafter"/>
</dbReference>
<proteinExistence type="inferred from homology"/>
<dbReference type="PRINTS" id="PR00864">
    <property type="entry name" value="PREPILNPTASE"/>
</dbReference>
<evidence type="ECO:0000256" key="4">
    <source>
        <dbReference type="ARBA" id="ARBA00022519"/>
    </source>
</evidence>
<dbReference type="GO" id="GO:0008168">
    <property type="term" value="F:methyltransferase activity"/>
    <property type="evidence" value="ECO:0007669"/>
    <property type="project" value="UniProtKB-KW"/>
</dbReference>
<feature type="transmembrane region" description="Helical" evidence="10">
    <location>
        <begin position="149"/>
        <end position="170"/>
    </location>
</feature>
<keyword evidence="4" id="KW-0997">Cell inner membrane</keyword>
<dbReference type="OrthoDB" id="9789291at2"/>
<evidence type="ECO:0000256" key="9">
    <source>
        <dbReference type="RuleBase" id="RU003794"/>
    </source>
</evidence>
<evidence type="ECO:0000313" key="13">
    <source>
        <dbReference type="EMBL" id="SFN08446.1"/>
    </source>
</evidence>
<dbReference type="PANTHER" id="PTHR30487:SF0">
    <property type="entry name" value="PREPILIN LEADER PEPTIDASE_N-METHYLTRANSFERASE-RELATED"/>
    <property type="match status" value="1"/>
</dbReference>
<feature type="transmembrane region" description="Helical" evidence="10">
    <location>
        <begin position="78"/>
        <end position="95"/>
    </location>
</feature>
<feature type="transmembrane region" description="Helical" evidence="10">
    <location>
        <begin position="182"/>
        <end position="209"/>
    </location>
</feature>
<feature type="transmembrane region" description="Helical" evidence="10">
    <location>
        <begin position="101"/>
        <end position="118"/>
    </location>
</feature>
<keyword evidence="9" id="KW-0511">Multifunctional enzyme</keyword>
<dbReference type="Pfam" id="PF06750">
    <property type="entry name" value="A24_N_bact"/>
    <property type="match status" value="1"/>
</dbReference>
<dbReference type="EC" id="2.1.1.-" evidence="9"/>
<dbReference type="InterPro" id="IPR050882">
    <property type="entry name" value="Prepilin_peptidase/N-MTase"/>
</dbReference>
<comment type="similarity">
    <text evidence="2 8">Belongs to the peptidase A24 family.</text>
</comment>
<dbReference type="Pfam" id="PF01478">
    <property type="entry name" value="Peptidase_A24"/>
    <property type="match status" value="1"/>
</dbReference>
<gene>
    <name evidence="13" type="ORF">SAMN05216516_102285</name>
</gene>
<dbReference type="AlphaFoldDB" id="A0A1I4W5K2"/>
<protein>
    <recommendedName>
        <fullName evidence="9">Prepilin leader peptidase/N-methyltransferase</fullName>
        <ecNumber evidence="9">2.1.1.-</ecNumber>
        <ecNumber evidence="9">3.4.23.43</ecNumber>
    </recommendedName>
</protein>
<feature type="domain" description="Prepilin type IV endopeptidase peptidase" evidence="11">
    <location>
        <begin position="107"/>
        <end position="212"/>
    </location>
</feature>
<dbReference type="GO" id="GO:0005886">
    <property type="term" value="C:plasma membrane"/>
    <property type="evidence" value="ECO:0007669"/>
    <property type="project" value="UniProtKB-SubCell"/>
</dbReference>